<dbReference type="Proteomes" id="UP000467252">
    <property type="component" value="Chromosome"/>
</dbReference>
<dbReference type="InterPro" id="IPR004111">
    <property type="entry name" value="Repressor_TetR_C"/>
</dbReference>
<feature type="domain" description="Tetracycline repressor TetR C-terminal" evidence="6">
    <location>
        <begin position="77"/>
        <end position="216"/>
    </location>
</feature>
<gene>
    <name evidence="7" type="ORF">MPUL_26510</name>
</gene>
<keyword evidence="2" id="KW-0805">Transcription regulation</keyword>
<dbReference type="AlphaFoldDB" id="A0A7I7UKY4"/>
<dbReference type="InterPro" id="IPR050109">
    <property type="entry name" value="HTH-type_TetR-like_transc_reg"/>
</dbReference>
<dbReference type="PANTHER" id="PTHR30055">
    <property type="entry name" value="HTH-TYPE TRANSCRIPTIONAL REGULATOR RUTR"/>
    <property type="match status" value="1"/>
</dbReference>
<dbReference type="Gene3D" id="1.10.10.60">
    <property type="entry name" value="Homeodomain-like"/>
    <property type="match status" value="1"/>
</dbReference>
<evidence type="ECO:0000256" key="2">
    <source>
        <dbReference type="ARBA" id="ARBA00023015"/>
    </source>
</evidence>
<evidence type="ECO:0000259" key="5">
    <source>
        <dbReference type="Pfam" id="PF00440"/>
    </source>
</evidence>
<evidence type="ECO:0000256" key="1">
    <source>
        <dbReference type="ARBA" id="ARBA00022491"/>
    </source>
</evidence>
<evidence type="ECO:0000256" key="4">
    <source>
        <dbReference type="ARBA" id="ARBA00023163"/>
    </source>
</evidence>
<dbReference type="InterPro" id="IPR036271">
    <property type="entry name" value="Tet_transcr_reg_TetR-rel_C_sf"/>
</dbReference>
<dbReference type="RefSeq" id="WP_163900917.1">
    <property type="nucleotide sequence ID" value="NZ_AP022599.1"/>
</dbReference>
<dbReference type="InterPro" id="IPR003012">
    <property type="entry name" value="Tet_transcr_reg_TetR"/>
</dbReference>
<dbReference type="GO" id="GO:0000976">
    <property type="term" value="F:transcription cis-regulatory region binding"/>
    <property type="evidence" value="ECO:0007669"/>
    <property type="project" value="TreeGrafter"/>
</dbReference>
<protein>
    <submittedName>
        <fullName evidence="7">TetR family transcriptional regulator</fullName>
    </submittedName>
</protein>
<dbReference type="SUPFAM" id="SSF46689">
    <property type="entry name" value="Homeodomain-like"/>
    <property type="match status" value="1"/>
</dbReference>
<evidence type="ECO:0000259" key="6">
    <source>
        <dbReference type="Pfam" id="PF02909"/>
    </source>
</evidence>
<accession>A0A7I7UKY4</accession>
<reference evidence="7 8" key="1">
    <citation type="journal article" date="2019" name="Emerg. Microbes Infect.">
        <title>Comprehensive subspecies identification of 175 nontuberculous mycobacteria species based on 7547 genomic profiles.</title>
        <authorList>
            <person name="Matsumoto Y."/>
            <person name="Kinjo T."/>
            <person name="Motooka D."/>
            <person name="Nabeya D."/>
            <person name="Jung N."/>
            <person name="Uechi K."/>
            <person name="Horii T."/>
            <person name="Iida T."/>
            <person name="Fujita J."/>
            <person name="Nakamura S."/>
        </authorList>
    </citation>
    <scope>NUCLEOTIDE SEQUENCE [LARGE SCALE GENOMIC DNA]</scope>
    <source>
        <strain evidence="7 8">JCM 6370</strain>
    </source>
</reference>
<evidence type="ECO:0000256" key="3">
    <source>
        <dbReference type="ARBA" id="ARBA00023125"/>
    </source>
</evidence>
<keyword evidence="4" id="KW-0804">Transcription</keyword>
<sequence>MSGRARGRPPRISRSKIVSAARRLATTKNLTMQAVADELGVSRKALHYYVGDREGLLALVLLDLFERELERVELPVDDDWRAALRAYAVAFRDGLIQVGIATDFTRLGGLSAAAALALADRLLDMLLNAGLNPDGARLALTAASNIAQSAAQSLAAQTDSGVHHHRAETAAALQHEPEGTYPALRRVLESAPTNGRDAEIQFEFELGLLIAGVERMLEAANG</sequence>
<dbReference type="Gene3D" id="1.10.357.10">
    <property type="entry name" value="Tetracycline Repressor, domain 2"/>
    <property type="match status" value="1"/>
</dbReference>
<feature type="domain" description="HTH tetR-type" evidence="5">
    <location>
        <begin position="17"/>
        <end position="58"/>
    </location>
</feature>
<keyword evidence="8" id="KW-1185">Reference proteome</keyword>
<dbReference type="Pfam" id="PF02909">
    <property type="entry name" value="TetR_C_1"/>
    <property type="match status" value="1"/>
</dbReference>
<dbReference type="PANTHER" id="PTHR30055:SF151">
    <property type="entry name" value="TRANSCRIPTIONAL REGULATORY PROTEIN"/>
    <property type="match status" value="1"/>
</dbReference>
<dbReference type="GO" id="GO:0045892">
    <property type="term" value="P:negative regulation of DNA-templated transcription"/>
    <property type="evidence" value="ECO:0007669"/>
    <property type="project" value="InterPro"/>
</dbReference>
<dbReference type="EMBL" id="AP022599">
    <property type="protein sequence ID" value="BBY81493.1"/>
    <property type="molecule type" value="Genomic_DNA"/>
</dbReference>
<keyword evidence="1" id="KW-0678">Repressor</keyword>
<dbReference type="PRINTS" id="PR00400">
    <property type="entry name" value="TETREPRESSOR"/>
</dbReference>
<dbReference type="InterPro" id="IPR009057">
    <property type="entry name" value="Homeodomain-like_sf"/>
</dbReference>
<evidence type="ECO:0000313" key="7">
    <source>
        <dbReference type="EMBL" id="BBY81493.1"/>
    </source>
</evidence>
<keyword evidence="3" id="KW-0238">DNA-binding</keyword>
<proteinExistence type="predicted"/>
<organism evidence="7 8">
    <name type="scientific">Mycolicibacterium pulveris</name>
    <name type="common">Mycobacterium pulveris</name>
    <dbReference type="NCBI Taxonomy" id="36813"/>
    <lineage>
        <taxon>Bacteria</taxon>
        <taxon>Bacillati</taxon>
        <taxon>Actinomycetota</taxon>
        <taxon>Actinomycetes</taxon>
        <taxon>Mycobacteriales</taxon>
        <taxon>Mycobacteriaceae</taxon>
        <taxon>Mycolicibacterium</taxon>
    </lineage>
</organism>
<name>A0A7I7UKY4_MYCPV</name>
<dbReference type="InterPro" id="IPR001647">
    <property type="entry name" value="HTH_TetR"/>
</dbReference>
<dbReference type="SUPFAM" id="SSF48498">
    <property type="entry name" value="Tetracyclin repressor-like, C-terminal domain"/>
    <property type="match status" value="1"/>
</dbReference>
<dbReference type="Pfam" id="PF00440">
    <property type="entry name" value="TetR_N"/>
    <property type="match status" value="1"/>
</dbReference>
<dbReference type="GO" id="GO:0003700">
    <property type="term" value="F:DNA-binding transcription factor activity"/>
    <property type="evidence" value="ECO:0007669"/>
    <property type="project" value="TreeGrafter"/>
</dbReference>
<dbReference type="GO" id="GO:0046677">
    <property type="term" value="P:response to antibiotic"/>
    <property type="evidence" value="ECO:0007669"/>
    <property type="project" value="InterPro"/>
</dbReference>
<evidence type="ECO:0000313" key="8">
    <source>
        <dbReference type="Proteomes" id="UP000467252"/>
    </source>
</evidence>